<evidence type="ECO:0000256" key="8">
    <source>
        <dbReference type="SAM" id="MobiDB-lite"/>
    </source>
</evidence>
<dbReference type="STRING" id="1121022.GCA_000376105_00175"/>
<dbReference type="InterPro" id="IPR026071">
    <property type="entry name" value="Glyco_Hydrolase_99"/>
</dbReference>
<protein>
    <submittedName>
        <fullName evidence="9">Uncharacterized protein</fullName>
    </submittedName>
</protein>
<reference evidence="9 10" key="1">
    <citation type="journal article" date="2014" name="Nature">
        <title>Sequential evolution of bacterial morphology by co-option of a developmental regulator.</title>
        <authorList>
            <person name="Jiang C."/>
            <person name="Brown P.J."/>
            <person name="Ducret A."/>
            <person name="Brun Y.V."/>
        </authorList>
    </citation>
    <scope>NUCLEOTIDE SEQUENCE [LARGE SCALE GENOMIC DNA]</scope>
    <source>
        <strain evidence="9 10">DSM 16100</strain>
    </source>
</reference>
<dbReference type="PANTHER" id="PTHR13572:SF4">
    <property type="entry name" value="RE57134P"/>
    <property type="match status" value="1"/>
</dbReference>
<evidence type="ECO:0000256" key="1">
    <source>
        <dbReference type="ARBA" id="ARBA00004323"/>
    </source>
</evidence>
<evidence type="ECO:0000313" key="9">
    <source>
        <dbReference type="EMBL" id="ESQ93923.1"/>
    </source>
</evidence>
<dbReference type="GO" id="GO:0004559">
    <property type="term" value="F:alpha-mannosidase activity"/>
    <property type="evidence" value="ECO:0007669"/>
    <property type="project" value="TreeGrafter"/>
</dbReference>
<evidence type="ECO:0000256" key="6">
    <source>
        <dbReference type="ARBA" id="ARBA00023034"/>
    </source>
</evidence>
<keyword evidence="3" id="KW-0378">Hydrolase</keyword>
<feature type="compositionally biased region" description="Basic and acidic residues" evidence="8">
    <location>
        <begin position="265"/>
        <end position="286"/>
    </location>
</feature>
<keyword evidence="4" id="KW-0735">Signal-anchor</keyword>
<dbReference type="Gene3D" id="3.20.20.80">
    <property type="entry name" value="Glycosidases"/>
    <property type="match status" value="1"/>
</dbReference>
<keyword evidence="6" id="KW-0333">Golgi apparatus</keyword>
<dbReference type="eggNOG" id="COG3828">
    <property type="taxonomic scope" value="Bacteria"/>
</dbReference>
<evidence type="ECO:0000256" key="3">
    <source>
        <dbReference type="ARBA" id="ARBA00022801"/>
    </source>
</evidence>
<dbReference type="PATRIC" id="fig|1121022.4.peg.860"/>
<dbReference type="PANTHER" id="PTHR13572">
    <property type="entry name" value="ENDO-ALPHA-1,2-MANNOSIDASE"/>
    <property type="match status" value="1"/>
</dbReference>
<keyword evidence="7" id="KW-0472">Membrane</keyword>
<proteinExistence type="predicted"/>
<gene>
    <name evidence="9" type="ORF">ABENE_04340</name>
</gene>
<organism evidence="9 10">
    <name type="scientific">Asticcacaulis benevestitus DSM 16100 = ATCC BAA-896</name>
    <dbReference type="NCBI Taxonomy" id="1121022"/>
    <lineage>
        <taxon>Bacteria</taxon>
        <taxon>Pseudomonadati</taxon>
        <taxon>Pseudomonadota</taxon>
        <taxon>Alphaproteobacteria</taxon>
        <taxon>Caulobacterales</taxon>
        <taxon>Caulobacteraceae</taxon>
        <taxon>Asticcacaulis</taxon>
    </lineage>
</organism>
<dbReference type="Proteomes" id="UP000017837">
    <property type="component" value="Unassembled WGS sequence"/>
</dbReference>
<dbReference type="Pfam" id="PF16317">
    <property type="entry name" value="Glyco_hydro_99"/>
    <property type="match status" value="1"/>
</dbReference>
<keyword evidence="5" id="KW-1133">Transmembrane helix</keyword>
<dbReference type="EMBL" id="AWGB01000006">
    <property type="protein sequence ID" value="ESQ93923.1"/>
    <property type="molecule type" value="Genomic_DNA"/>
</dbReference>
<evidence type="ECO:0000256" key="5">
    <source>
        <dbReference type="ARBA" id="ARBA00022989"/>
    </source>
</evidence>
<feature type="region of interest" description="Disordered" evidence="8">
    <location>
        <begin position="263"/>
        <end position="286"/>
    </location>
</feature>
<evidence type="ECO:0000256" key="7">
    <source>
        <dbReference type="ARBA" id="ARBA00023136"/>
    </source>
</evidence>
<name>V4RRV0_9CAUL</name>
<keyword evidence="2" id="KW-0812">Transmembrane</keyword>
<evidence type="ECO:0000256" key="4">
    <source>
        <dbReference type="ARBA" id="ARBA00022968"/>
    </source>
</evidence>
<accession>V4RRV0</accession>
<comment type="caution">
    <text evidence="9">The sequence shown here is derived from an EMBL/GenBank/DDBJ whole genome shotgun (WGS) entry which is preliminary data.</text>
</comment>
<evidence type="ECO:0000256" key="2">
    <source>
        <dbReference type="ARBA" id="ARBA00022692"/>
    </source>
</evidence>
<dbReference type="AlphaFoldDB" id="V4RRV0"/>
<sequence length="340" mass="38786">MALVKPSRRHLLTGFVATALWPWRALAQTRAQREVLAFYYGWYGTRARSGADIHWLNPDPAHERIEDAPHYPVGGPYDSLDPAIIDRQMAQMKAAGITGLIASWWGQNDRTDQQFPLLLKAAEAHGLKVCAYVEQAENAEKVADDVLYLQKQYGRHPALLRLDDKPVIMFFDRLMQVIGLNGWAKARRLMDQQVPNAISFVGTANTLKEISTRKSAFDGLHIYSMQFETADHHWIPALWRPAFYRNWVKAQAGAKVTTATILPGFDDRQQKDRPGRRPTVKREDGGPFRRQWKAAIAANPDWILIVSFNEWHEASQIEPSTAFGMRELQTVKEMSAQFRH</sequence>
<evidence type="ECO:0000313" key="10">
    <source>
        <dbReference type="Proteomes" id="UP000017837"/>
    </source>
</evidence>
<keyword evidence="10" id="KW-1185">Reference proteome</keyword>
<comment type="subcellular location">
    <subcellularLocation>
        <location evidence="1">Golgi apparatus membrane</location>
        <topology evidence="1">Single-pass type II membrane protein</topology>
    </subcellularLocation>
</comment>